<dbReference type="SUPFAM" id="SSF158682">
    <property type="entry name" value="TerB-like"/>
    <property type="match status" value="1"/>
</dbReference>
<protein>
    <submittedName>
        <fullName evidence="2">Tellurite resistance protein TerB</fullName>
    </submittedName>
</protein>
<keyword evidence="3" id="KW-1185">Reference proteome</keyword>
<proteinExistence type="predicted"/>
<sequence length="137" mass="14956">MTDPVSPQKALIYTMVTISAADSTMTDSELLKIGEIVQTLPVFREFDADKLVQVAEECGALLEGDDGLDTVLEVIAGALPEKLYKTAYALAVEVAAADLVVEQEELRFLALLRDRLHLDKLTVAAIELSARVRNRVV</sequence>
<dbReference type="AlphaFoldDB" id="A0A2T5VEE2"/>
<dbReference type="InterPro" id="IPR007791">
    <property type="entry name" value="DjlA_N"/>
</dbReference>
<dbReference type="CDD" id="cd07176">
    <property type="entry name" value="terB"/>
    <property type="match status" value="1"/>
</dbReference>
<gene>
    <name evidence="2" type="ORF">C8N35_101163</name>
</gene>
<evidence type="ECO:0000313" key="3">
    <source>
        <dbReference type="Proteomes" id="UP000244081"/>
    </source>
</evidence>
<dbReference type="Pfam" id="PF05099">
    <property type="entry name" value="TerB"/>
    <property type="match status" value="1"/>
</dbReference>
<dbReference type="OrthoDB" id="8448017at2"/>
<dbReference type="Proteomes" id="UP000244081">
    <property type="component" value="Unassembled WGS sequence"/>
</dbReference>
<accession>A0A2T5VEE2</accession>
<dbReference type="InterPro" id="IPR029024">
    <property type="entry name" value="TerB-like"/>
</dbReference>
<name>A0A2T5VEE2_9HYPH</name>
<comment type="caution">
    <text evidence="2">The sequence shown here is derived from an EMBL/GenBank/DDBJ whole genome shotgun (WGS) entry which is preliminary data.</text>
</comment>
<organism evidence="2 3">
    <name type="scientific">Breoghania corrubedonensis</name>
    <dbReference type="NCBI Taxonomy" id="665038"/>
    <lineage>
        <taxon>Bacteria</taxon>
        <taxon>Pseudomonadati</taxon>
        <taxon>Pseudomonadota</taxon>
        <taxon>Alphaproteobacteria</taxon>
        <taxon>Hyphomicrobiales</taxon>
        <taxon>Stappiaceae</taxon>
        <taxon>Breoghania</taxon>
    </lineage>
</organism>
<reference evidence="2 3" key="1">
    <citation type="submission" date="2018-04" db="EMBL/GenBank/DDBJ databases">
        <title>Genomic Encyclopedia of Archaeal and Bacterial Type Strains, Phase II (KMG-II): from individual species to whole genera.</title>
        <authorList>
            <person name="Goeker M."/>
        </authorList>
    </citation>
    <scope>NUCLEOTIDE SEQUENCE [LARGE SCALE GENOMIC DNA]</scope>
    <source>
        <strain evidence="2 3">DSM 23382</strain>
    </source>
</reference>
<evidence type="ECO:0000313" key="2">
    <source>
        <dbReference type="EMBL" id="PTW62128.1"/>
    </source>
</evidence>
<feature type="domain" description="Co-chaperone DjlA N-terminal" evidence="1">
    <location>
        <begin position="9"/>
        <end position="125"/>
    </location>
</feature>
<evidence type="ECO:0000259" key="1">
    <source>
        <dbReference type="Pfam" id="PF05099"/>
    </source>
</evidence>
<dbReference type="EMBL" id="QAYG01000001">
    <property type="protein sequence ID" value="PTW62128.1"/>
    <property type="molecule type" value="Genomic_DNA"/>
</dbReference>
<dbReference type="Gene3D" id="1.10.3680.10">
    <property type="entry name" value="TerB-like"/>
    <property type="match status" value="1"/>
</dbReference>
<dbReference type="RefSeq" id="WP_107987742.1">
    <property type="nucleotide sequence ID" value="NZ_QAYG01000001.1"/>
</dbReference>